<dbReference type="HOGENOM" id="CLU_1956578_0_0_9"/>
<gene>
    <name evidence="1" type="ORF">HM1_2520</name>
</gene>
<evidence type="ECO:0000313" key="1">
    <source>
        <dbReference type="EMBL" id="ABZ85066.1"/>
    </source>
</evidence>
<protein>
    <submittedName>
        <fullName evidence="1">Uncharacterized protein</fullName>
    </submittedName>
</protein>
<organism evidence="1 2">
    <name type="scientific">Heliobacterium modesticaldum (strain ATCC 51547 / Ice1)</name>
    <dbReference type="NCBI Taxonomy" id="498761"/>
    <lineage>
        <taxon>Bacteria</taxon>
        <taxon>Bacillati</taxon>
        <taxon>Bacillota</taxon>
        <taxon>Clostridia</taxon>
        <taxon>Eubacteriales</taxon>
        <taxon>Heliobacteriaceae</taxon>
        <taxon>Heliomicrobium</taxon>
    </lineage>
</organism>
<dbReference type="Proteomes" id="UP000008550">
    <property type="component" value="Chromosome"/>
</dbReference>
<dbReference type="AlphaFoldDB" id="B0TAV5"/>
<dbReference type="EMBL" id="CP000930">
    <property type="protein sequence ID" value="ABZ85066.1"/>
    <property type="molecule type" value="Genomic_DNA"/>
</dbReference>
<dbReference type="KEGG" id="hmo:HM1_2520"/>
<proteinExistence type="predicted"/>
<sequence>MMSKRYLVQDGRERGAKMEEWVLQPGEKPYRILTAAGDSSPDGLKGIHFYSKIKETGMIDCLLIFSYDERQAVRQAKDFPPDQFEHFLRGVASRSPYPCQIVDGIREEQKALALWESFIGPSVEKAVS</sequence>
<name>B0TAV5_HELMI</name>
<keyword evidence="2" id="KW-1185">Reference proteome</keyword>
<reference evidence="1 2" key="1">
    <citation type="journal article" date="2008" name="J. Bacteriol.">
        <title>The genome of Heliobacterium modesticaldum, a phototrophic representative of the Firmicutes containing the simplest photosynthetic apparatus.</title>
        <authorList>
            <person name="Sattley W.M."/>
            <person name="Madigan M.T."/>
            <person name="Swingley W.D."/>
            <person name="Cheung P.C."/>
            <person name="Clocksin K.M."/>
            <person name="Conrad A.L."/>
            <person name="Dejesa L.C."/>
            <person name="Honchak B.M."/>
            <person name="Jung D.O."/>
            <person name="Karbach L.E."/>
            <person name="Kurdoglu A."/>
            <person name="Lahiri S."/>
            <person name="Mastrian S.D."/>
            <person name="Page L.E."/>
            <person name="Taylor H.L."/>
            <person name="Wang Z.T."/>
            <person name="Raymond J."/>
            <person name="Chen M."/>
            <person name="Blankenship R.E."/>
            <person name="Touchman J.W."/>
        </authorList>
    </citation>
    <scope>NUCLEOTIDE SEQUENCE [LARGE SCALE GENOMIC DNA]</scope>
    <source>
        <strain evidence="2">ATCC 51547 / Ice1</strain>
    </source>
</reference>
<evidence type="ECO:0000313" key="2">
    <source>
        <dbReference type="Proteomes" id="UP000008550"/>
    </source>
</evidence>
<accession>B0TAV5</accession>